<keyword evidence="1" id="KW-0723">Serine/threonine-protein kinase</keyword>
<dbReference type="PANTHER" id="PTHR35526">
    <property type="entry name" value="ANTI-SIGMA-F FACTOR RSBW-RELATED"/>
    <property type="match status" value="1"/>
</dbReference>
<keyword evidence="5" id="KW-1185">Reference proteome</keyword>
<evidence type="ECO:0000256" key="2">
    <source>
        <dbReference type="SAM" id="MobiDB-lite"/>
    </source>
</evidence>
<dbReference type="InterPro" id="IPR036890">
    <property type="entry name" value="HATPase_C_sf"/>
</dbReference>
<keyword evidence="4" id="KW-0808">Transferase</keyword>
<dbReference type="GO" id="GO:0004674">
    <property type="term" value="F:protein serine/threonine kinase activity"/>
    <property type="evidence" value="ECO:0007669"/>
    <property type="project" value="UniProtKB-KW"/>
</dbReference>
<evidence type="ECO:0000313" key="5">
    <source>
        <dbReference type="Proteomes" id="UP000199152"/>
    </source>
</evidence>
<evidence type="ECO:0000259" key="3">
    <source>
        <dbReference type="Pfam" id="PF13581"/>
    </source>
</evidence>
<organism evidence="4 5">
    <name type="scientific">Geodermatophilus ruber</name>
    <dbReference type="NCBI Taxonomy" id="504800"/>
    <lineage>
        <taxon>Bacteria</taxon>
        <taxon>Bacillati</taxon>
        <taxon>Actinomycetota</taxon>
        <taxon>Actinomycetes</taxon>
        <taxon>Geodermatophilales</taxon>
        <taxon>Geodermatophilaceae</taxon>
        <taxon>Geodermatophilus</taxon>
    </lineage>
</organism>
<dbReference type="CDD" id="cd16936">
    <property type="entry name" value="HATPase_RsbW-like"/>
    <property type="match status" value="1"/>
</dbReference>
<gene>
    <name evidence="4" type="ORF">SAMN04488085_1095</name>
</gene>
<feature type="domain" description="Histidine kinase/HSP90-like ATPase" evidence="3">
    <location>
        <begin position="39"/>
        <end position="153"/>
    </location>
</feature>
<reference evidence="4 5" key="1">
    <citation type="submission" date="2016-10" db="EMBL/GenBank/DDBJ databases">
        <authorList>
            <person name="de Groot N.N."/>
        </authorList>
    </citation>
    <scope>NUCLEOTIDE SEQUENCE [LARGE SCALE GENOMIC DNA]</scope>
    <source>
        <strain evidence="4 5">DSM 45317</strain>
    </source>
</reference>
<dbReference type="InterPro" id="IPR050267">
    <property type="entry name" value="Anti-sigma-factor_SerPK"/>
</dbReference>
<keyword evidence="4" id="KW-0418">Kinase</keyword>
<accession>A0A1I4GH31</accession>
<dbReference type="Proteomes" id="UP000199152">
    <property type="component" value="Unassembled WGS sequence"/>
</dbReference>
<dbReference type="STRING" id="504800.SAMN04488085_1095"/>
<evidence type="ECO:0000256" key="1">
    <source>
        <dbReference type="ARBA" id="ARBA00022527"/>
    </source>
</evidence>
<dbReference type="InParanoid" id="A0A1I4GH31"/>
<sequence>MGGLFALDTSRTRLTETVWARRALPAPWPGARVLGLWQPATPADVTAHRRQLSAALHDGARPPGAAEDAIEALALVFEELTSNAVRHGRAPVCVEVTAVPGGWLIDVSDAATDRPPTPAIGRDPAHGGLGLHLTAALCADHGWTVVGDRKHVWAALGNAGSRPPVAAIPVRRFAAANRTAVPDRSRWRASWSAGEPTSGVAQAEA</sequence>
<dbReference type="SUPFAM" id="SSF55874">
    <property type="entry name" value="ATPase domain of HSP90 chaperone/DNA topoisomerase II/histidine kinase"/>
    <property type="match status" value="1"/>
</dbReference>
<feature type="region of interest" description="Disordered" evidence="2">
    <location>
        <begin position="184"/>
        <end position="205"/>
    </location>
</feature>
<dbReference type="AlphaFoldDB" id="A0A1I4GH31"/>
<dbReference type="PANTHER" id="PTHR35526:SF3">
    <property type="entry name" value="ANTI-SIGMA-F FACTOR RSBW"/>
    <property type="match status" value="1"/>
</dbReference>
<evidence type="ECO:0000313" key="4">
    <source>
        <dbReference type="EMBL" id="SFL29348.1"/>
    </source>
</evidence>
<dbReference type="EMBL" id="FOSW01000009">
    <property type="protein sequence ID" value="SFL29348.1"/>
    <property type="molecule type" value="Genomic_DNA"/>
</dbReference>
<proteinExistence type="predicted"/>
<name>A0A1I4GH31_9ACTN</name>
<protein>
    <submittedName>
        <fullName evidence="4">Anti-sigma regulatory factor (Ser/Thr protein kinase)</fullName>
    </submittedName>
</protein>
<dbReference type="InterPro" id="IPR003594">
    <property type="entry name" value="HATPase_dom"/>
</dbReference>
<dbReference type="Pfam" id="PF13581">
    <property type="entry name" value="HATPase_c_2"/>
    <property type="match status" value="1"/>
</dbReference>
<dbReference type="Gene3D" id="3.30.565.10">
    <property type="entry name" value="Histidine kinase-like ATPase, C-terminal domain"/>
    <property type="match status" value="1"/>
</dbReference>